<name>A0A6M5Z169_9BACT</name>
<evidence type="ECO:0000256" key="1">
    <source>
        <dbReference type="SAM" id="MobiDB-lite"/>
    </source>
</evidence>
<feature type="region of interest" description="Disordered" evidence="1">
    <location>
        <begin position="45"/>
        <end position="64"/>
    </location>
</feature>
<reference evidence="3" key="1">
    <citation type="submission" date="2020-05" db="EMBL/GenBank/DDBJ databases">
        <title>Frigoriglobus tundricola gen. nov., sp. nov., a psychrotolerant cellulolytic planctomycete of the family Gemmataceae with two divergent copies of 16S rRNA gene.</title>
        <authorList>
            <person name="Kulichevskaya I.S."/>
            <person name="Ivanova A.A."/>
            <person name="Naumoff D.G."/>
            <person name="Beletsky A.V."/>
            <person name="Rijpstra W.I.C."/>
            <person name="Sinninghe Damste J.S."/>
            <person name="Mardanov A.V."/>
            <person name="Ravin N.V."/>
            <person name="Dedysh S.N."/>
        </authorList>
    </citation>
    <scope>NUCLEOTIDE SEQUENCE [LARGE SCALE GENOMIC DNA]</scope>
    <source>
        <strain evidence="3">PL17</strain>
    </source>
</reference>
<sequence>MPHPCLRRPQKGEGRAAKGRAPGAPVVGTVRRFPDRILLTSLIDRTGPSGVGVPHDPHHSSARTHTLRHVRFNMRASPRRGGRG</sequence>
<evidence type="ECO:0000313" key="2">
    <source>
        <dbReference type="EMBL" id="QJW98952.1"/>
    </source>
</evidence>
<keyword evidence="3" id="KW-1185">Reference proteome</keyword>
<dbReference type="Proteomes" id="UP000503447">
    <property type="component" value="Chromosome"/>
</dbReference>
<dbReference type="AlphaFoldDB" id="A0A6M5Z169"/>
<dbReference type="EMBL" id="CP053452">
    <property type="protein sequence ID" value="QJW98952.1"/>
    <property type="molecule type" value="Genomic_DNA"/>
</dbReference>
<feature type="region of interest" description="Disordered" evidence="1">
    <location>
        <begin position="1"/>
        <end position="27"/>
    </location>
</feature>
<evidence type="ECO:0000313" key="3">
    <source>
        <dbReference type="Proteomes" id="UP000503447"/>
    </source>
</evidence>
<accession>A0A6M5Z169</accession>
<proteinExistence type="predicted"/>
<gene>
    <name evidence="2" type="ORF">FTUN_6547</name>
</gene>
<organism evidence="2 3">
    <name type="scientific">Frigoriglobus tundricola</name>
    <dbReference type="NCBI Taxonomy" id="2774151"/>
    <lineage>
        <taxon>Bacteria</taxon>
        <taxon>Pseudomonadati</taxon>
        <taxon>Planctomycetota</taxon>
        <taxon>Planctomycetia</taxon>
        <taxon>Gemmatales</taxon>
        <taxon>Gemmataceae</taxon>
        <taxon>Frigoriglobus</taxon>
    </lineage>
</organism>
<protein>
    <submittedName>
        <fullName evidence="2">Uncharacterized protein</fullName>
    </submittedName>
</protein>
<dbReference type="KEGG" id="ftj:FTUN_6547"/>